<gene>
    <name evidence="1" type="ORF">V1477_020157</name>
</gene>
<accession>A0ABD2AL41</accession>
<protein>
    <submittedName>
        <fullName evidence="1">Speckle-type POZ protein B-like isoform X1</fullName>
    </submittedName>
</protein>
<organism evidence="1 2">
    <name type="scientific">Vespula maculifrons</name>
    <name type="common">Eastern yellow jacket</name>
    <name type="synonym">Wasp</name>
    <dbReference type="NCBI Taxonomy" id="7453"/>
    <lineage>
        <taxon>Eukaryota</taxon>
        <taxon>Metazoa</taxon>
        <taxon>Ecdysozoa</taxon>
        <taxon>Arthropoda</taxon>
        <taxon>Hexapoda</taxon>
        <taxon>Insecta</taxon>
        <taxon>Pterygota</taxon>
        <taxon>Neoptera</taxon>
        <taxon>Endopterygota</taxon>
        <taxon>Hymenoptera</taxon>
        <taxon>Apocrita</taxon>
        <taxon>Aculeata</taxon>
        <taxon>Vespoidea</taxon>
        <taxon>Vespidae</taxon>
        <taxon>Vespinae</taxon>
        <taxon>Vespula</taxon>
    </lineage>
</organism>
<evidence type="ECO:0000313" key="1">
    <source>
        <dbReference type="EMBL" id="KAL2721337.1"/>
    </source>
</evidence>
<dbReference type="AlphaFoldDB" id="A0ABD2AL41"/>
<dbReference type="EMBL" id="JAYRBN010000116">
    <property type="protein sequence ID" value="KAL2721337.1"/>
    <property type="molecule type" value="Genomic_DNA"/>
</dbReference>
<comment type="caution">
    <text evidence="1">The sequence shown here is derived from an EMBL/GenBank/DDBJ whole genome shotgun (WGS) entry which is preliminary data.</text>
</comment>
<evidence type="ECO:0000313" key="2">
    <source>
        <dbReference type="Proteomes" id="UP001607303"/>
    </source>
</evidence>
<name>A0ABD2AL41_VESMC</name>
<reference evidence="1 2" key="1">
    <citation type="journal article" date="2024" name="Ann. Entomol. Soc. Am.">
        <title>Genomic analyses of the southern and eastern yellowjacket wasps (Hymenoptera: Vespidae) reveal evolutionary signatures of social life.</title>
        <authorList>
            <person name="Catto M.A."/>
            <person name="Caine P.B."/>
            <person name="Orr S.E."/>
            <person name="Hunt B.G."/>
            <person name="Goodisman M.A.D."/>
        </authorList>
    </citation>
    <scope>NUCLEOTIDE SEQUENCE [LARGE SCALE GENOMIC DNA]</scope>
    <source>
        <strain evidence="1">232</strain>
        <tissue evidence="1">Head and thorax</tissue>
    </source>
</reference>
<sequence>MRFTKLFIVVSSNSIRMLDELRRESPSATFYTDPLGRSFLVLPDHRVVPSIVSLKEENQKSRTSL</sequence>
<proteinExistence type="predicted"/>
<dbReference type="Proteomes" id="UP001607303">
    <property type="component" value="Unassembled WGS sequence"/>
</dbReference>
<keyword evidence="2" id="KW-1185">Reference proteome</keyword>